<reference evidence="1" key="1">
    <citation type="submission" date="2025-08" db="UniProtKB">
        <authorList>
            <consortium name="Ensembl"/>
        </authorList>
    </citation>
    <scope>IDENTIFICATION</scope>
</reference>
<organism evidence="1 2">
    <name type="scientific">Oncorhynchus kisutch</name>
    <name type="common">Coho salmon</name>
    <name type="synonym">Salmo kisutch</name>
    <dbReference type="NCBI Taxonomy" id="8019"/>
    <lineage>
        <taxon>Eukaryota</taxon>
        <taxon>Metazoa</taxon>
        <taxon>Chordata</taxon>
        <taxon>Craniata</taxon>
        <taxon>Vertebrata</taxon>
        <taxon>Euteleostomi</taxon>
        <taxon>Actinopterygii</taxon>
        <taxon>Neopterygii</taxon>
        <taxon>Teleostei</taxon>
        <taxon>Protacanthopterygii</taxon>
        <taxon>Salmoniformes</taxon>
        <taxon>Salmonidae</taxon>
        <taxon>Salmoninae</taxon>
        <taxon>Oncorhynchus</taxon>
    </lineage>
</organism>
<sequence>MICSLRECYCTFHLYLTWDSSHGVAPNPFSSWTHLALDLVDQRSVTCVSSSSGWTAYQVNICCPLCTRV</sequence>
<dbReference type="Proteomes" id="UP000694557">
    <property type="component" value="Unassembled WGS sequence"/>
</dbReference>
<reference evidence="1" key="2">
    <citation type="submission" date="2025-09" db="UniProtKB">
        <authorList>
            <consortium name="Ensembl"/>
        </authorList>
    </citation>
    <scope>IDENTIFICATION</scope>
</reference>
<proteinExistence type="predicted"/>
<evidence type="ECO:0000313" key="1">
    <source>
        <dbReference type="Ensembl" id="ENSOKIP00005087400.1"/>
    </source>
</evidence>
<accession>A0A8C7MXU1</accession>
<name>A0A8C7MXU1_ONCKI</name>
<protein>
    <submittedName>
        <fullName evidence="1">Uncharacterized protein</fullName>
    </submittedName>
</protein>
<evidence type="ECO:0000313" key="2">
    <source>
        <dbReference type="Proteomes" id="UP000694557"/>
    </source>
</evidence>
<dbReference type="Ensembl" id="ENSOKIT00005093464.1">
    <property type="protein sequence ID" value="ENSOKIP00005087400.1"/>
    <property type="gene ID" value="ENSOKIG00005038141.1"/>
</dbReference>
<dbReference type="GeneTree" id="ENSGT00990000213466"/>
<keyword evidence="2" id="KW-1185">Reference proteome</keyword>
<dbReference type="AlphaFoldDB" id="A0A8C7MXU1"/>